<dbReference type="AlphaFoldDB" id="A0A498N8D4"/>
<accession>A0A498N8D4</accession>
<keyword evidence="3" id="KW-1185">Reference proteome</keyword>
<feature type="region of interest" description="Disordered" evidence="1">
    <location>
        <begin position="1"/>
        <end position="63"/>
    </location>
</feature>
<name>A0A498N8D4_LABRO</name>
<evidence type="ECO:0000313" key="3">
    <source>
        <dbReference type="Proteomes" id="UP000290572"/>
    </source>
</evidence>
<protein>
    <submittedName>
        <fullName evidence="2">Uncharacterized protein</fullName>
    </submittedName>
</protein>
<proteinExistence type="predicted"/>
<evidence type="ECO:0000256" key="1">
    <source>
        <dbReference type="SAM" id="MobiDB-lite"/>
    </source>
</evidence>
<dbReference type="Proteomes" id="UP000290572">
    <property type="component" value="Unassembled WGS sequence"/>
</dbReference>
<feature type="compositionally biased region" description="Polar residues" evidence="1">
    <location>
        <begin position="40"/>
        <end position="50"/>
    </location>
</feature>
<organism evidence="2 3">
    <name type="scientific">Labeo rohita</name>
    <name type="common">Indian major carp</name>
    <name type="synonym">Cyprinus rohita</name>
    <dbReference type="NCBI Taxonomy" id="84645"/>
    <lineage>
        <taxon>Eukaryota</taxon>
        <taxon>Metazoa</taxon>
        <taxon>Chordata</taxon>
        <taxon>Craniata</taxon>
        <taxon>Vertebrata</taxon>
        <taxon>Euteleostomi</taxon>
        <taxon>Actinopterygii</taxon>
        <taxon>Neopterygii</taxon>
        <taxon>Teleostei</taxon>
        <taxon>Ostariophysi</taxon>
        <taxon>Cypriniformes</taxon>
        <taxon>Cyprinidae</taxon>
        <taxon>Labeoninae</taxon>
        <taxon>Labeonini</taxon>
        <taxon>Labeo</taxon>
    </lineage>
</organism>
<feature type="compositionally biased region" description="Basic and acidic residues" evidence="1">
    <location>
        <begin position="51"/>
        <end position="63"/>
    </location>
</feature>
<sequence length="104" mass="11597">MQRTVVAPGETQESSGQEEPHSPGDLSAPVSPQDLRKDSSNTSPESQTQPARERIKWPKMGDTKEWDQLDQDLDKVLEATLAGTAEQKVNTLTTITYNLARERF</sequence>
<evidence type="ECO:0000313" key="2">
    <source>
        <dbReference type="EMBL" id="RXN28473.1"/>
    </source>
</evidence>
<gene>
    <name evidence="2" type="ORF">ROHU_019074</name>
</gene>
<comment type="caution">
    <text evidence="2">The sequence shown here is derived from an EMBL/GenBank/DDBJ whole genome shotgun (WGS) entry which is preliminary data.</text>
</comment>
<dbReference type="EMBL" id="QBIY01011857">
    <property type="protein sequence ID" value="RXN28473.1"/>
    <property type="molecule type" value="Genomic_DNA"/>
</dbReference>
<reference evidence="2 3" key="1">
    <citation type="submission" date="2018-03" db="EMBL/GenBank/DDBJ databases">
        <title>Draft genome sequence of Rohu Carp (Labeo rohita).</title>
        <authorList>
            <person name="Das P."/>
            <person name="Kushwaha B."/>
            <person name="Joshi C.G."/>
            <person name="Kumar D."/>
            <person name="Nagpure N.S."/>
            <person name="Sahoo L."/>
            <person name="Das S.P."/>
            <person name="Bit A."/>
            <person name="Patnaik S."/>
            <person name="Meher P.K."/>
            <person name="Jayasankar P."/>
            <person name="Koringa P.G."/>
            <person name="Patel N.V."/>
            <person name="Hinsu A.T."/>
            <person name="Kumar R."/>
            <person name="Pandey M."/>
            <person name="Agarwal S."/>
            <person name="Srivastava S."/>
            <person name="Singh M."/>
            <person name="Iquebal M.A."/>
            <person name="Jaiswal S."/>
            <person name="Angadi U.B."/>
            <person name="Kumar N."/>
            <person name="Raza M."/>
            <person name="Shah T.M."/>
            <person name="Rai A."/>
            <person name="Jena J.K."/>
        </authorList>
    </citation>
    <scope>NUCLEOTIDE SEQUENCE [LARGE SCALE GENOMIC DNA]</scope>
    <source>
        <strain evidence="2">DASCIFA01</strain>
        <tissue evidence="2">Testis</tissue>
    </source>
</reference>